<protein>
    <submittedName>
        <fullName evidence="7">Mov34/MPN/PAD-1 family protein</fullName>
    </submittedName>
</protein>
<dbReference type="Proteomes" id="UP000006443">
    <property type="component" value="Unassembled WGS sequence"/>
</dbReference>
<evidence type="ECO:0000313" key="8">
    <source>
        <dbReference type="Proteomes" id="UP000006443"/>
    </source>
</evidence>
<dbReference type="GO" id="GO:0008270">
    <property type="term" value="F:zinc ion binding"/>
    <property type="evidence" value="ECO:0007669"/>
    <property type="project" value="TreeGrafter"/>
</dbReference>
<dbReference type="Pfam" id="PF14464">
    <property type="entry name" value="Prok-JAB"/>
    <property type="match status" value="1"/>
</dbReference>
<evidence type="ECO:0000256" key="1">
    <source>
        <dbReference type="ARBA" id="ARBA00022670"/>
    </source>
</evidence>
<keyword evidence="8" id="KW-1185">Reference proteome</keyword>
<evidence type="ECO:0000256" key="2">
    <source>
        <dbReference type="ARBA" id="ARBA00022723"/>
    </source>
</evidence>
<dbReference type="PANTHER" id="PTHR34858">
    <property type="entry name" value="CYSO-CYSTEINE PEPTIDASE"/>
    <property type="match status" value="1"/>
</dbReference>
<dbReference type="InterPro" id="IPR037518">
    <property type="entry name" value="MPN"/>
</dbReference>
<keyword evidence="2" id="KW-0479">Metal-binding</keyword>
<dbReference type="InterPro" id="IPR000555">
    <property type="entry name" value="JAMM/MPN+_dom"/>
</dbReference>
<keyword evidence="1" id="KW-0645">Protease</keyword>
<evidence type="ECO:0000256" key="3">
    <source>
        <dbReference type="ARBA" id="ARBA00022801"/>
    </source>
</evidence>
<dbReference type="SUPFAM" id="SSF102712">
    <property type="entry name" value="JAB1/MPN domain"/>
    <property type="match status" value="1"/>
</dbReference>
<dbReference type="PROSITE" id="PS50249">
    <property type="entry name" value="MPN"/>
    <property type="match status" value="1"/>
</dbReference>
<dbReference type="SMART" id="SM00232">
    <property type="entry name" value="JAB_MPN"/>
    <property type="match status" value="1"/>
</dbReference>
<reference evidence="7 8" key="1">
    <citation type="submission" date="2009-02" db="EMBL/GenBank/DDBJ databases">
        <title>Sequencing of the draft genome and assembly of Dethiobacter alkaliphilus AHT 1.</title>
        <authorList>
            <consortium name="US DOE Joint Genome Institute (JGI-PGF)"/>
            <person name="Lucas S."/>
            <person name="Copeland A."/>
            <person name="Lapidus A."/>
            <person name="Glavina del Rio T."/>
            <person name="Dalin E."/>
            <person name="Tice H."/>
            <person name="Bruce D."/>
            <person name="Goodwin L."/>
            <person name="Pitluck S."/>
            <person name="Larimer F."/>
            <person name="Land M.L."/>
            <person name="Hauser L."/>
            <person name="Muyzer G."/>
        </authorList>
    </citation>
    <scope>NUCLEOTIDE SEQUENCE [LARGE SCALE GENOMIC DNA]</scope>
    <source>
        <strain evidence="7 8">AHT 1</strain>
    </source>
</reference>
<dbReference type="CDD" id="cd08070">
    <property type="entry name" value="MPN_like"/>
    <property type="match status" value="1"/>
</dbReference>
<dbReference type="InterPro" id="IPR051929">
    <property type="entry name" value="VirAsm_ModProt"/>
</dbReference>
<dbReference type="AlphaFoldDB" id="C0GFW7"/>
<keyword evidence="5" id="KW-0482">Metalloprotease</keyword>
<keyword evidence="4" id="KW-0862">Zinc</keyword>
<dbReference type="GO" id="GO:0006508">
    <property type="term" value="P:proteolysis"/>
    <property type="evidence" value="ECO:0007669"/>
    <property type="project" value="UniProtKB-KW"/>
</dbReference>
<gene>
    <name evidence="7" type="ORF">DealDRAFT_1376</name>
</gene>
<dbReference type="GO" id="GO:0008235">
    <property type="term" value="F:metalloexopeptidase activity"/>
    <property type="evidence" value="ECO:0007669"/>
    <property type="project" value="TreeGrafter"/>
</dbReference>
<feature type="domain" description="MPN" evidence="6">
    <location>
        <begin position="5"/>
        <end position="140"/>
    </location>
</feature>
<evidence type="ECO:0000256" key="5">
    <source>
        <dbReference type="ARBA" id="ARBA00023049"/>
    </source>
</evidence>
<dbReference type="eggNOG" id="COG1310">
    <property type="taxonomic scope" value="Bacteria"/>
</dbReference>
<evidence type="ECO:0000256" key="4">
    <source>
        <dbReference type="ARBA" id="ARBA00022833"/>
    </source>
</evidence>
<dbReference type="RefSeq" id="WP_008516079.1">
    <property type="nucleotide sequence ID" value="NZ_ACJM01000006.1"/>
</dbReference>
<dbReference type="InterPro" id="IPR028090">
    <property type="entry name" value="JAB_dom_prok"/>
</dbReference>
<keyword evidence="3" id="KW-0378">Hydrolase</keyword>
<organism evidence="7 8">
    <name type="scientific">Dethiobacter alkaliphilus AHT 1</name>
    <dbReference type="NCBI Taxonomy" id="555088"/>
    <lineage>
        <taxon>Bacteria</taxon>
        <taxon>Bacillati</taxon>
        <taxon>Bacillota</taxon>
        <taxon>Dethiobacteria</taxon>
        <taxon>Dethiobacterales</taxon>
        <taxon>Dethiobacteraceae</taxon>
        <taxon>Dethiobacter</taxon>
    </lineage>
</organism>
<dbReference type="EMBL" id="ACJM01000006">
    <property type="protein sequence ID" value="EEG77656.1"/>
    <property type="molecule type" value="Genomic_DNA"/>
</dbReference>
<comment type="caution">
    <text evidence="7">The sequence shown here is derived from an EMBL/GenBank/DDBJ whole genome shotgun (WGS) entry which is preliminary data.</text>
</comment>
<dbReference type="STRING" id="555088.DealDRAFT_1376"/>
<proteinExistence type="predicted"/>
<name>C0GFW7_DETAL</name>
<evidence type="ECO:0000259" key="6">
    <source>
        <dbReference type="PROSITE" id="PS50249"/>
    </source>
</evidence>
<dbReference type="OrthoDB" id="9802958at2"/>
<dbReference type="Gene3D" id="3.40.140.10">
    <property type="entry name" value="Cytidine Deaminase, domain 2"/>
    <property type="match status" value="1"/>
</dbReference>
<dbReference type="PANTHER" id="PTHR34858:SF1">
    <property type="entry name" value="CYSO-CYSTEINE PEPTIDASE"/>
    <property type="match status" value="1"/>
</dbReference>
<sequence length="143" mass="15665">MSGVYKLDAHLYRQMLKQCEKEAPAEACGLLGGADDLSGTRIFPLENLDACAESYKMDPKAVLSVMKTLDENDMELNAIYHSHPATPSRPSKVDIAQAYMQVVYLILSLAGDEPVLKGFYIDEGEVTEVPVEIVEKAGEADVK</sequence>
<evidence type="ECO:0000313" key="7">
    <source>
        <dbReference type="EMBL" id="EEG77656.1"/>
    </source>
</evidence>
<accession>C0GFW7</accession>